<evidence type="ECO:0000313" key="2">
    <source>
        <dbReference type="Proteomes" id="UP000191554"/>
    </source>
</evidence>
<dbReference type="AlphaFoldDB" id="A0A1V4SEH6"/>
<organism evidence="1 2">
    <name type="scientific">Ruminiclostridium hungatei</name>
    <name type="common">Clostridium hungatei</name>
    <dbReference type="NCBI Taxonomy" id="48256"/>
    <lineage>
        <taxon>Bacteria</taxon>
        <taxon>Bacillati</taxon>
        <taxon>Bacillota</taxon>
        <taxon>Clostridia</taxon>
        <taxon>Eubacteriales</taxon>
        <taxon>Oscillospiraceae</taxon>
        <taxon>Ruminiclostridium</taxon>
    </lineage>
</organism>
<dbReference type="Proteomes" id="UP000191554">
    <property type="component" value="Unassembled WGS sequence"/>
</dbReference>
<dbReference type="EMBL" id="MZGX01000055">
    <property type="protein sequence ID" value="OPX41855.1"/>
    <property type="molecule type" value="Genomic_DNA"/>
</dbReference>
<sequence length="150" mass="16889">MKRFISISGSISFKRYTNESWSLCIEVIQNDIVPLFMEIQLLDFNKANVVTIKSAKTKECIDLSISEKDNESIIDYNESKYMVKISRSEMGAIAAFILQYYRDSYASVDHLDIETKHNGNLGSDATFVIVANEFAQPMSGEEAKKILGIG</sequence>
<gene>
    <name evidence="1" type="ORF">CLHUN_42740</name>
</gene>
<evidence type="ECO:0000313" key="1">
    <source>
        <dbReference type="EMBL" id="OPX41855.1"/>
    </source>
</evidence>
<proteinExistence type="predicted"/>
<name>A0A1V4SEH6_RUMHU</name>
<dbReference type="OrthoDB" id="9959076at2"/>
<reference evidence="1 2" key="1">
    <citation type="submission" date="2017-03" db="EMBL/GenBank/DDBJ databases">
        <title>Genome sequence of Clostridium hungatei DSM 14427.</title>
        <authorList>
            <person name="Poehlein A."/>
            <person name="Daniel R."/>
        </authorList>
    </citation>
    <scope>NUCLEOTIDE SEQUENCE [LARGE SCALE GENOMIC DNA]</scope>
    <source>
        <strain evidence="1 2">DSM 14427</strain>
    </source>
</reference>
<protein>
    <submittedName>
        <fullName evidence="1">Uncharacterized protein</fullName>
    </submittedName>
</protein>
<dbReference type="RefSeq" id="WP_080066706.1">
    <property type="nucleotide sequence ID" value="NZ_MZGX01000055.1"/>
</dbReference>
<keyword evidence="2" id="KW-1185">Reference proteome</keyword>
<accession>A0A1V4SEH6</accession>
<comment type="caution">
    <text evidence="1">The sequence shown here is derived from an EMBL/GenBank/DDBJ whole genome shotgun (WGS) entry which is preliminary data.</text>
</comment>